<organism evidence="13 14">
    <name type="scientific">Eleusine coracana subsp. coracana</name>
    <dbReference type="NCBI Taxonomy" id="191504"/>
    <lineage>
        <taxon>Eukaryota</taxon>
        <taxon>Viridiplantae</taxon>
        <taxon>Streptophyta</taxon>
        <taxon>Embryophyta</taxon>
        <taxon>Tracheophyta</taxon>
        <taxon>Spermatophyta</taxon>
        <taxon>Magnoliopsida</taxon>
        <taxon>Liliopsida</taxon>
        <taxon>Poales</taxon>
        <taxon>Poaceae</taxon>
        <taxon>PACMAD clade</taxon>
        <taxon>Chloridoideae</taxon>
        <taxon>Cynodonteae</taxon>
        <taxon>Eleusininae</taxon>
        <taxon>Eleusine</taxon>
    </lineage>
</organism>
<evidence type="ECO:0000256" key="2">
    <source>
        <dbReference type="ARBA" id="ARBA00004167"/>
    </source>
</evidence>
<keyword evidence="7 12" id="KW-1133">Transmembrane helix</keyword>
<evidence type="ECO:0000256" key="3">
    <source>
        <dbReference type="ARBA" id="ARBA00010617"/>
    </source>
</evidence>
<dbReference type="InterPro" id="IPR036396">
    <property type="entry name" value="Cyt_P450_sf"/>
</dbReference>
<proteinExistence type="inferred from homology"/>
<dbReference type="PANTHER" id="PTHR47953:SF19">
    <property type="entry name" value="OS06G0641600 PROTEIN"/>
    <property type="match status" value="1"/>
</dbReference>
<dbReference type="Pfam" id="PF00067">
    <property type="entry name" value="p450"/>
    <property type="match status" value="1"/>
</dbReference>
<evidence type="ECO:0000256" key="4">
    <source>
        <dbReference type="ARBA" id="ARBA00022617"/>
    </source>
</evidence>
<comment type="caution">
    <text evidence="13">The sequence shown here is derived from an EMBL/GenBank/DDBJ whole genome shotgun (WGS) entry which is preliminary data.</text>
</comment>
<dbReference type="InterPro" id="IPR002401">
    <property type="entry name" value="Cyt_P450_E_grp-I"/>
</dbReference>
<evidence type="ECO:0000256" key="9">
    <source>
        <dbReference type="ARBA" id="ARBA00023004"/>
    </source>
</evidence>
<evidence type="ECO:0000256" key="8">
    <source>
        <dbReference type="ARBA" id="ARBA00023002"/>
    </source>
</evidence>
<dbReference type="GO" id="GO:0004497">
    <property type="term" value="F:monooxygenase activity"/>
    <property type="evidence" value="ECO:0007669"/>
    <property type="project" value="UniProtKB-KW"/>
</dbReference>
<dbReference type="InterPro" id="IPR001128">
    <property type="entry name" value="Cyt_P450"/>
</dbReference>
<reference evidence="13" key="2">
    <citation type="submission" date="2021-12" db="EMBL/GenBank/DDBJ databases">
        <title>Resequencing data analysis of finger millet.</title>
        <authorList>
            <person name="Hatakeyama M."/>
            <person name="Aluri S."/>
            <person name="Balachadran M.T."/>
            <person name="Sivarajan S.R."/>
            <person name="Poveda L."/>
            <person name="Shimizu-Inatsugi R."/>
            <person name="Schlapbach R."/>
            <person name="Sreeman S.M."/>
            <person name="Shimizu K.K."/>
        </authorList>
    </citation>
    <scope>NUCLEOTIDE SEQUENCE</scope>
</reference>
<evidence type="ECO:0000256" key="10">
    <source>
        <dbReference type="ARBA" id="ARBA00023033"/>
    </source>
</evidence>
<dbReference type="SUPFAM" id="SSF48264">
    <property type="entry name" value="Cytochrome P450"/>
    <property type="match status" value="1"/>
</dbReference>
<evidence type="ECO:0000256" key="12">
    <source>
        <dbReference type="SAM" id="Phobius"/>
    </source>
</evidence>
<dbReference type="InterPro" id="IPR052306">
    <property type="entry name" value="CYP450_71D"/>
</dbReference>
<name>A0AAV5BXF7_ELECO</name>
<gene>
    <name evidence="13" type="primary">ga06708</name>
    <name evidence="13" type="ORF">PR202_ga06708</name>
</gene>
<evidence type="ECO:0000313" key="13">
    <source>
        <dbReference type="EMBL" id="GJM90430.1"/>
    </source>
</evidence>
<keyword evidence="14" id="KW-1185">Reference proteome</keyword>
<keyword evidence="9" id="KW-0408">Iron</keyword>
<dbReference type="GO" id="GO:0016020">
    <property type="term" value="C:membrane"/>
    <property type="evidence" value="ECO:0007669"/>
    <property type="project" value="UniProtKB-SubCell"/>
</dbReference>
<evidence type="ECO:0000256" key="7">
    <source>
        <dbReference type="ARBA" id="ARBA00022989"/>
    </source>
</evidence>
<keyword evidence="8" id="KW-0560">Oxidoreductase</keyword>
<dbReference type="PANTHER" id="PTHR47953">
    <property type="entry name" value="OS08G0105600 PROTEIN"/>
    <property type="match status" value="1"/>
</dbReference>
<evidence type="ECO:0000256" key="11">
    <source>
        <dbReference type="ARBA" id="ARBA00023136"/>
    </source>
</evidence>
<keyword evidence="10" id="KW-0503">Monooxygenase</keyword>
<dbReference type="GO" id="GO:0005506">
    <property type="term" value="F:iron ion binding"/>
    <property type="evidence" value="ECO:0007669"/>
    <property type="project" value="InterPro"/>
</dbReference>
<dbReference type="Gene3D" id="1.10.630.10">
    <property type="entry name" value="Cytochrome P450"/>
    <property type="match status" value="1"/>
</dbReference>
<evidence type="ECO:0000313" key="14">
    <source>
        <dbReference type="Proteomes" id="UP001054889"/>
    </source>
</evidence>
<keyword evidence="4" id="KW-0349">Heme</keyword>
<dbReference type="Proteomes" id="UP001054889">
    <property type="component" value="Unassembled WGS sequence"/>
</dbReference>
<keyword evidence="5 12" id="KW-0812">Transmembrane</keyword>
<dbReference type="GO" id="GO:0020037">
    <property type="term" value="F:heme binding"/>
    <property type="evidence" value="ECO:0007669"/>
    <property type="project" value="InterPro"/>
</dbReference>
<evidence type="ECO:0000256" key="1">
    <source>
        <dbReference type="ARBA" id="ARBA00001971"/>
    </source>
</evidence>
<dbReference type="PRINTS" id="PR00463">
    <property type="entry name" value="EP450I"/>
</dbReference>
<accession>A0AAV5BXF7</accession>
<dbReference type="AlphaFoldDB" id="A0AAV5BXF7"/>
<comment type="cofactor">
    <cofactor evidence="1">
        <name>heme</name>
        <dbReference type="ChEBI" id="CHEBI:30413"/>
    </cofactor>
</comment>
<protein>
    <submittedName>
        <fullName evidence="13">Uncharacterized protein</fullName>
    </submittedName>
</protein>
<keyword evidence="11 12" id="KW-0472">Membrane</keyword>
<feature type="transmembrane region" description="Helical" evidence="12">
    <location>
        <begin position="7"/>
        <end position="28"/>
    </location>
</feature>
<comment type="subcellular location">
    <subcellularLocation>
        <location evidence="2">Membrane</location>
        <topology evidence="2">Single-pass membrane protein</topology>
    </subcellularLocation>
</comment>
<dbReference type="EMBL" id="BQKI01000003">
    <property type="protein sequence ID" value="GJM90430.1"/>
    <property type="molecule type" value="Genomic_DNA"/>
</dbReference>
<comment type="similarity">
    <text evidence="3">Belongs to the cytochrome P450 family.</text>
</comment>
<keyword evidence="6" id="KW-0479">Metal-binding</keyword>
<reference evidence="13" key="1">
    <citation type="journal article" date="2018" name="DNA Res.">
        <title>Multiple hybrid de novo genome assembly of finger millet, an orphan allotetraploid crop.</title>
        <authorList>
            <person name="Hatakeyama M."/>
            <person name="Aluri S."/>
            <person name="Balachadran M.T."/>
            <person name="Sivarajan S.R."/>
            <person name="Patrignani A."/>
            <person name="Gruter S."/>
            <person name="Poveda L."/>
            <person name="Shimizu-Inatsugi R."/>
            <person name="Baeten J."/>
            <person name="Francoijs K.J."/>
            <person name="Nataraja K.N."/>
            <person name="Reddy Y.A.N."/>
            <person name="Phadnis S."/>
            <person name="Ravikumar R.L."/>
            <person name="Schlapbach R."/>
            <person name="Sreeman S.M."/>
            <person name="Shimizu K.K."/>
        </authorList>
    </citation>
    <scope>NUCLEOTIDE SEQUENCE</scope>
</reference>
<evidence type="ECO:0000256" key="5">
    <source>
        <dbReference type="ARBA" id="ARBA00022692"/>
    </source>
</evidence>
<sequence>MAIDLPFYLAPLLLLLLLLVTPTIVFFFTRIVAYAFDTFIAGSETSATTLLWAMSERMRNPSVMRRAQDELRQALAGRPTVDEDSLTNLHYLHLVIKETLRLHPPAPLLLPRECRSTCKVLGFDVPEGVQVIVNAWAIGRDPARRDEFVPERFEGGGVGFKGSDLSSSRSARGCGCAPGLRLGWRTSWSLWRRCCSTSTGSCREAWCLRSWTSQ</sequence>
<dbReference type="GO" id="GO:0016705">
    <property type="term" value="F:oxidoreductase activity, acting on paired donors, with incorporation or reduction of molecular oxygen"/>
    <property type="evidence" value="ECO:0007669"/>
    <property type="project" value="InterPro"/>
</dbReference>
<evidence type="ECO:0000256" key="6">
    <source>
        <dbReference type="ARBA" id="ARBA00022723"/>
    </source>
</evidence>
<dbReference type="PRINTS" id="PR00385">
    <property type="entry name" value="P450"/>
</dbReference>